<organism evidence="1 2">
    <name type="scientific">Vulcaniibacterium tengchongense</name>
    <dbReference type="NCBI Taxonomy" id="1273429"/>
    <lineage>
        <taxon>Bacteria</taxon>
        <taxon>Pseudomonadati</taxon>
        <taxon>Pseudomonadota</taxon>
        <taxon>Gammaproteobacteria</taxon>
        <taxon>Lysobacterales</taxon>
        <taxon>Lysobacteraceae</taxon>
        <taxon>Vulcaniibacterium</taxon>
    </lineage>
</organism>
<evidence type="ECO:0000313" key="2">
    <source>
        <dbReference type="Proteomes" id="UP000269708"/>
    </source>
</evidence>
<name>A0A3N4W5Y6_9GAMM</name>
<dbReference type="InterPro" id="IPR021381">
    <property type="entry name" value="DUF3011"/>
</dbReference>
<dbReference type="AlphaFoldDB" id="A0A3N4W5Y6"/>
<evidence type="ECO:0000313" key="1">
    <source>
        <dbReference type="EMBL" id="RPE81500.1"/>
    </source>
</evidence>
<dbReference type="Proteomes" id="UP000269708">
    <property type="component" value="Unassembled WGS sequence"/>
</dbReference>
<proteinExistence type="predicted"/>
<gene>
    <name evidence="1" type="ORF">EDC50_0691</name>
</gene>
<dbReference type="Pfam" id="PF11218">
    <property type="entry name" value="DUF3011"/>
    <property type="match status" value="1"/>
</dbReference>
<sequence>MIRNRPEKARVAAEERENEAMGSYASIHAAIAVLAALLAQPARADERFYGDKVLRCESKDRQPRLCAADVRGGVRLLRTLSRTECVEGKSWGVHDSGVWVNAGCRAEFVVGYGGSVGAATGARVLRCESRGSRWQHCPADVSGGIELVRQLSKNACIRGQSWGADTRGVWVSGGCRAEFRMMAALPPPGTRARIVRCDSVGKLPRHCPVDVSGEVRLFRQHSRAACVQGRSWGYDRDGIWVEDGCRAEFEVRGPVPPLAEPRSAAGAEVGRG</sequence>
<comment type="caution">
    <text evidence="1">The sequence shown here is derived from an EMBL/GenBank/DDBJ whole genome shotgun (WGS) entry which is preliminary data.</text>
</comment>
<accession>A0A3N4W5Y6</accession>
<reference evidence="1 2" key="1">
    <citation type="submission" date="2018-11" db="EMBL/GenBank/DDBJ databases">
        <title>Genomic Encyclopedia of Type Strains, Phase IV (KMG-IV): sequencing the most valuable type-strain genomes for metagenomic binning, comparative biology and taxonomic classification.</title>
        <authorList>
            <person name="Goeker M."/>
        </authorList>
    </citation>
    <scope>NUCLEOTIDE SEQUENCE [LARGE SCALE GENOMIC DNA]</scope>
    <source>
        <strain evidence="1 2">DSM 25623</strain>
    </source>
</reference>
<protein>
    <submittedName>
        <fullName evidence="1">DUF3011 family protein</fullName>
    </submittedName>
</protein>
<keyword evidence="2" id="KW-1185">Reference proteome</keyword>
<dbReference type="EMBL" id="RKQN01000001">
    <property type="protein sequence ID" value="RPE81500.1"/>
    <property type="molecule type" value="Genomic_DNA"/>
</dbReference>